<gene>
    <name evidence="2" type="ORF">B4109_0308</name>
</gene>
<proteinExistence type="predicted"/>
<feature type="region of interest" description="Disordered" evidence="1">
    <location>
        <begin position="1"/>
        <end position="49"/>
    </location>
</feature>
<dbReference type="PATRIC" id="fig|1422.18.peg.729"/>
<sequence length="49" mass="5525">MLMDKRRAYSNISNSDHSEGFASIPEHFLGSRRRGPSSPREQARGKHIG</sequence>
<dbReference type="AlphaFoldDB" id="A0A150MHS6"/>
<evidence type="ECO:0000313" key="2">
    <source>
        <dbReference type="EMBL" id="KYD24046.1"/>
    </source>
</evidence>
<organism evidence="2 3">
    <name type="scientific">Geobacillus stearothermophilus</name>
    <name type="common">Bacillus stearothermophilus</name>
    <dbReference type="NCBI Taxonomy" id="1422"/>
    <lineage>
        <taxon>Bacteria</taxon>
        <taxon>Bacillati</taxon>
        <taxon>Bacillota</taxon>
        <taxon>Bacilli</taxon>
        <taxon>Bacillales</taxon>
        <taxon>Anoxybacillaceae</taxon>
        <taxon>Geobacillus</taxon>
    </lineage>
</organism>
<dbReference type="Proteomes" id="UP000075424">
    <property type="component" value="Unassembled WGS sequence"/>
</dbReference>
<protein>
    <submittedName>
        <fullName evidence="2">Uncharacterized protein</fullName>
    </submittedName>
</protein>
<comment type="caution">
    <text evidence="2">The sequence shown here is derived from an EMBL/GenBank/DDBJ whole genome shotgun (WGS) entry which is preliminary data.</text>
</comment>
<accession>A0A150MHS6</accession>
<evidence type="ECO:0000313" key="3">
    <source>
        <dbReference type="Proteomes" id="UP000075424"/>
    </source>
</evidence>
<reference evidence="2 3" key="1">
    <citation type="submission" date="2016-01" db="EMBL/GenBank/DDBJ databases">
        <title>Draft Genome Sequences of Seven Thermophilic Sporeformers Isolated from Foods.</title>
        <authorList>
            <person name="Berendsen E.M."/>
            <person name="Wells-Bennik M.H."/>
            <person name="Krawcyk A.O."/>
            <person name="De Jong A."/>
            <person name="Holsappel S."/>
            <person name="Eijlander R.T."/>
            <person name="Kuipers O.P."/>
        </authorList>
    </citation>
    <scope>NUCLEOTIDE SEQUENCE [LARGE SCALE GENOMIC DNA]</scope>
    <source>
        <strain evidence="2 3">B4109</strain>
    </source>
</reference>
<dbReference type="EMBL" id="LQYV01000108">
    <property type="protein sequence ID" value="KYD24046.1"/>
    <property type="molecule type" value="Genomic_DNA"/>
</dbReference>
<name>A0A150MHS6_GEOSE</name>
<evidence type="ECO:0000256" key="1">
    <source>
        <dbReference type="SAM" id="MobiDB-lite"/>
    </source>
</evidence>